<feature type="signal peptide" evidence="1">
    <location>
        <begin position="1"/>
        <end position="24"/>
    </location>
</feature>
<dbReference type="OrthoDB" id="9885790at2"/>
<name>A0A318J1Z0_9BURK</name>
<dbReference type="AlphaFoldDB" id="A0A318J1Z0"/>
<gene>
    <name evidence="2" type="ORF">DFR42_105203</name>
</gene>
<evidence type="ECO:0000256" key="1">
    <source>
        <dbReference type="SAM" id="SignalP"/>
    </source>
</evidence>
<proteinExistence type="predicted"/>
<dbReference type="EMBL" id="QJKB01000005">
    <property type="protein sequence ID" value="PXX42545.1"/>
    <property type="molecule type" value="Genomic_DNA"/>
</dbReference>
<protein>
    <submittedName>
        <fullName evidence="2">Uncharacterized protein</fullName>
    </submittedName>
</protein>
<dbReference type="Proteomes" id="UP000247792">
    <property type="component" value="Unassembled WGS sequence"/>
</dbReference>
<sequence>MFLIRILNIIFLIALAFQIPVAFADEAYVIDGILDDEKVLKIESEISTLPNIKTIEFRNCYGMKSKNINQLDRLVNLFDGMKLNTAVKGVCARECALLFMLGNNKTLLKPDPGKVTVVVLHSLLSDDNEFLVNESKRIFGLIEKHSAGKIPASFFDRLFEVGDDIGGIAIYRESSSSDTNAFFSTGRKSKPVPVPGFVLDKLDIKKEQ</sequence>
<feature type="chain" id="PRO_5016293186" evidence="1">
    <location>
        <begin position="25"/>
        <end position="208"/>
    </location>
</feature>
<reference evidence="2 3" key="1">
    <citation type="submission" date="2018-05" db="EMBL/GenBank/DDBJ databases">
        <title>Genomic Encyclopedia of Type Strains, Phase IV (KMG-IV): sequencing the most valuable type-strain genomes for metagenomic binning, comparative biology and taxonomic classification.</title>
        <authorList>
            <person name="Goeker M."/>
        </authorList>
    </citation>
    <scope>NUCLEOTIDE SEQUENCE [LARGE SCALE GENOMIC DNA]</scope>
    <source>
        <strain evidence="2 3">DSM 19792</strain>
    </source>
</reference>
<dbReference type="RefSeq" id="WP_110256090.1">
    <property type="nucleotide sequence ID" value="NZ_QJKB01000005.1"/>
</dbReference>
<evidence type="ECO:0000313" key="3">
    <source>
        <dbReference type="Proteomes" id="UP000247792"/>
    </source>
</evidence>
<evidence type="ECO:0000313" key="2">
    <source>
        <dbReference type="EMBL" id="PXX42545.1"/>
    </source>
</evidence>
<accession>A0A318J1Z0</accession>
<comment type="caution">
    <text evidence="2">The sequence shown here is derived from an EMBL/GenBank/DDBJ whole genome shotgun (WGS) entry which is preliminary data.</text>
</comment>
<organism evidence="2 3">
    <name type="scientific">Undibacterium pigrum</name>
    <dbReference type="NCBI Taxonomy" id="401470"/>
    <lineage>
        <taxon>Bacteria</taxon>
        <taxon>Pseudomonadati</taxon>
        <taxon>Pseudomonadota</taxon>
        <taxon>Betaproteobacteria</taxon>
        <taxon>Burkholderiales</taxon>
        <taxon>Oxalobacteraceae</taxon>
        <taxon>Undibacterium</taxon>
    </lineage>
</organism>
<keyword evidence="1" id="KW-0732">Signal</keyword>
<keyword evidence="3" id="KW-1185">Reference proteome</keyword>